<reference evidence="2 3" key="1">
    <citation type="submission" date="2024-01" db="EMBL/GenBank/DDBJ databases">
        <title>The complete chloroplast genome sequence of Lithospermum erythrorhizon: insights into the phylogenetic relationship among Boraginaceae species and the maternal lineages of purple gromwells.</title>
        <authorList>
            <person name="Okada T."/>
            <person name="Watanabe K."/>
        </authorList>
    </citation>
    <scope>NUCLEOTIDE SEQUENCE [LARGE SCALE GENOMIC DNA]</scope>
</reference>
<keyword evidence="3" id="KW-1185">Reference proteome</keyword>
<gene>
    <name evidence="2" type="ORF">LIER_36730</name>
</gene>
<accession>A0AAV3PA05</accession>
<evidence type="ECO:0000313" key="3">
    <source>
        <dbReference type="Proteomes" id="UP001454036"/>
    </source>
</evidence>
<dbReference type="EMBL" id="BAABME010017031">
    <property type="protein sequence ID" value="GAA0148480.1"/>
    <property type="molecule type" value="Genomic_DNA"/>
</dbReference>
<evidence type="ECO:0008006" key="4">
    <source>
        <dbReference type="Google" id="ProtNLM"/>
    </source>
</evidence>
<evidence type="ECO:0000256" key="1">
    <source>
        <dbReference type="SAM" id="MobiDB-lite"/>
    </source>
</evidence>
<comment type="caution">
    <text evidence="2">The sequence shown here is derived from an EMBL/GenBank/DDBJ whole genome shotgun (WGS) entry which is preliminary data.</text>
</comment>
<feature type="region of interest" description="Disordered" evidence="1">
    <location>
        <begin position="1"/>
        <end position="55"/>
    </location>
</feature>
<sequence>MVLEHDPNGQEQQQQHPLQEKPPASPVDPTAHPTGLAANLSAYTTTDGSHLSPLPRIRIGTDTRYQGADVENPSPHPPVTNLNNAHHFISIKLTPKTFLLWSNQLTFFLKSQGLIGFVDGSSPCPPPFSPHAAIWEQ</sequence>
<proteinExistence type="predicted"/>
<evidence type="ECO:0000313" key="2">
    <source>
        <dbReference type="EMBL" id="GAA0148480.1"/>
    </source>
</evidence>
<protein>
    <recommendedName>
        <fullName evidence="4">Retrotransposon Copia-like N-terminal domain-containing protein</fullName>
    </recommendedName>
</protein>
<dbReference type="AlphaFoldDB" id="A0AAV3PA05"/>
<dbReference type="Proteomes" id="UP001454036">
    <property type="component" value="Unassembled WGS sequence"/>
</dbReference>
<name>A0AAV3PA05_LITER</name>
<organism evidence="2 3">
    <name type="scientific">Lithospermum erythrorhizon</name>
    <name type="common">Purple gromwell</name>
    <name type="synonym">Lithospermum officinale var. erythrorhizon</name>
    <dbReference type="NCBI Taxonomy" id="34254"/>
    <lineage>
        <taxon>Eukaryota</taxon>
        <taxon>Viridiplantae</taxon>
        <taxon>Streptophyta</taxon>
        <taxon>Embryophyta</taxon>
        <taxon>Tracheophyta</taxon>
        <taxon>Spermatophyta</taxon>
        <taxon>Magnoliopsida</taxon>
        <taxon>eudicotyledons</taxon>
        <taxon>Gunneridae</taxon>
        <taxon>Pentapetalae</taxon>
        <taxon>asterids</taxon>
        <taxon>lamiids</taxon>
        <taxon>Boraginales</taxon>
        <taxon>Boraginaceae</taxon>
        <taxon>Boraginoideae</taxon>
        <taxon>Lithospermeae</taxon>
        <taxon>Lithospermum</taxon>
    </lineage>
</organism>